<evidence type="ECO:0000256" key="2">
    <source>
        <dbReference type="ARBA" id="ARBA00022723"/>
    </source>
</evidence>
<evidence type="ECO:0000259" key="6">
    <source>
        <dbReference type="Pfam" id="PF01979"/>
    </source>
</evidence>
<keyword evidence="2" id="KW-0479">Metal-binding</keyword>
<evidence type="ECO:0000313" key="8">
    <source>
        <dbReference type="Proteomes" id="UP001055125"/>
    </source>
</evidence>
<feature type="domain" description="Amidohydrolase-related" evidence="6">
    <location>
        <begin position="58"/>
        <end position="388"/>
    </location>
</feature>
<accession>A0ABQ4RR04</accession>
<dbReference type="InterPro" id="IPR011059">
    <property type="entry name" value="Metal-dep_hydrolase_composite"/>
</dbReference>
<dbReference type="InterPro" id="IPR032466">
    <property type="entry name" value="Metal_Hydrolase"/>
</dbReference>
<dbReference type="PIRSF" id="PIRSF038994">
    <property type="entry name" value="NagA"/>
    <property type="match status" value="1"/>
</dbReference>
<dbReference type="CDD" id="cd00854">
    <property type="entry name" value="NagA"/>
    <property type="match status" value="1"/>
</dbReference>
<dbReference type="Pfam" id="PF01979">
    <property type="entry name" value="Amidohydro_1"/>
    <property type="match status" value="1"/>
</dbReference>
<name>A0ABQ4RR04_9HYPH</name>
<evidence type="ECO:0000256" key="3">
    <source>
        <dbReference type="ARBA" id="ARBA00022801"/>
    </source>
</evidence>
<keyword evidence="3 5" id="KW-0378">Hydrolase</keyword>
<evidence type="ECO:0000256" key="4">
    <source>
        <dbReference type="ARBA" id="ARBA00023277"/>
    </source>
</evidence>
<dbReference type="SUPFAM" id="SSF51556">
    <property type="entry name" value="Metallo-dependent hydrolases"/>
    <property type="match status" value="1"/>
</dbReference>
<reference evidence="7" key="2">
    <citation type="submission" date="2021-08" db="EMBL/GenBank/DDBJ databases">
        <authorList>
            <person name="Tani A."/>
            <person name="Ola A."/>
            <person name="Ogura Y."/>
            <person name="Katsura K."/>
            <person name="Hayashi T."/>
        </authorList>
    </citation>
    <scope>NUCLEOTIDE SEQUENCE</scope>
    <source>
        <strain evidence="7">DSM 19015</strain>
    </source>
</reference>
<comment type="caution">
    <text evidence="7">The sequence shown here is derived from an EMBL/GenBank/DDBJ whole genome shotgun (WGS) entry which is preliminary data.</text>
</comment>
<evidence type="ECO:0000256" key="5">
    <source>
        <dbReference type="PIRNR" id="PIRNR038994"/>
    </source>
</evidence>
<comment type="similarity">
    <text evidence="1 5">Belongs to the metallo-dependent hydrolases superfamily. NagA family.</text>
</comment>
<sequence length="409" mass="42513">MKASPSASDELIVAAEHVFDGEQLHNDRFIVICDGRILDVLREVPSGVHHLRLPPGAILAPGFVDLQVNGGGGVLFNNDLTPAGLARIAAAHRRVGGTTSLLPTLISDTRAVIQAAINAVGDAIAAGVPGILGVHVEGPFLSPRRAGIHDPARLSQFTPSDVDLLTGLGNRGVTLVTLAPEEVPLEAIYALVARGAFVSAGHSADEGRAIRAALDAGLTGFTHLFNAMSQMGPREAGAVGIALTDDRAFAGIIADGHHVEDVPLAVALRMKGPERLMLVSDAMPPVGNPNAGATFTLFGRKIHIHGDRLTSDNGTLAGAALTMAGAVRHMHNRAGASLEVALTMASLTPARFLKLDREIGRIAPNYWADLVILGSKLEVLGTIVRGNIDFTNPSPGTQFSSAVSSPSVE</sequence>
<dbReference type="RefSeq" id="WP_238242402.1">
    <property type="nucleotide sequence ID" value="NZ_BPQP01000006.1"/>
</dbReference>
<dbReference type="Proteomes" id="UP001055125">
    <property type="component" value="Unassembled WGS sequence"/>
</dbReference>
<proteinExistence type="inferred from homology"/>
<protein>
    <submittedName>
        <fullName evidence="7">N-acetylgalactosamine-6-phosphate deacetylase</fullName>
    </submittedName>
</protein>
<dbReference type="NCBIfam" id="TIGR00221">
    <property type="entry name" value="nagA"/>
    <property type="match status" value="1"/>
</dbReference>
<evidence type="ECO:0000256" key="1">
    <source>
        <dbReference type="ARBA" id="ARBA00010716"/>
    </source>
</evidence>
<dbReference type="EMBL" id="BPQP01000006">
    <property type="protein sequence ID" value="GJD93196.1"/>
    <property type="molecule type" value="Genomic_DNA"/>
</dbReference>
<dbReference type="Gene3D" id="3.20.20.140">
    <property type="entry name" value="Metal-dependent hydrolases"/>
    <property type="match status" value="1"/>
</dbReference>
<dbReference type="SUPFAM" id="SSF51338">
    <property type="entry name" value="Composite domain of metallo-dependent hydrolases"/>
    <property type="match status" value="1"/>
</dbReference>
<dbReference type="InterPro" id="IPR006680">
    <property type="entry name" value="Amidohydro-rel"/>
</dbReference>
<evidence type="ECO:0000313" key="7">
    <source>
        <dbReference type="EMBL" id="GJD93196.1"/>
    </source>
</evidence>
<dbReference type="Gene3D" id="2.30.40.10">
    <property type="entry name" value="Urease, subunit C, domain 1"/>
    <property type="match status" value="1"/>
</dbReference>
<dbReference type="PANTHER" id="PTHR11113:SF14">
    <property type="entry name" value="N-ACETYLGLUCOSAMINE-6-PHOSPHATE DEACETYLASE"/>
    <property type="match status" value="1"/>
</dbReference>
<dbReference type="InterPro" id="IPR003764">
    <property type="entry name" value="GlcNAc_6-P_deAcase"/>
</dbReference>
<keyword evidence="8" id="KW-1185">Reference proteome</keyword>
<keyword evidence="4 5" id="KW-0119">Carbohydrate metabolism</keyword>
<dbReference type="PANTHER" id="PTHR11113">
    <property type="entry name" value="N-ACETYLGLUCOSAMINE-6-PHOSPHATE DEACETYLASE"/>
    <property type="match status" value="1"/>
</dbReference>
<gene>
    <name evidence="7" type="primary">agaAII</name>
    <name evidence="7" type="ORF">OCOJLMKI_0387</name>
</gene>
<organism evidence="7 8">
    <name type="scientific">Methylobacterium iners</name>
    <dbReference type="NCBI Taxonomy" id="418707"/>
    <lineage>
        <taxon>Bacteria</taxon>
        <taxon>Pseudomonadati</taxon>
        <taxon>Pseudomonadota</taxon>
        <taxon>Alphaproteobacteria</taxon>
        <taxon>Hyphomicrobiales</taxon>
        <taxon>Methylobacteriaceae</taxon>
        <taxon>Methylobacterium</taxon>
    </lineage>
</organism>
<reference evidence="7" key="1">
    <citation type="journal article" date="2021" name="Front. Microbiol.">
        <title>Comprehensive Comparative Genomics and Phenotyping of Methylobacterium Species.</title>
        <authorList>
            <person name="Alessa O."/>
            <person name="Ogura Y."/>
            <person name="Fujitani Y."/>
            <person name="Takami H."/>
            <person name="Hayashi T."/>
            <person name="Sahin N."/>
            <person name="Tani A."/>
        </authorList>
    </citation>
    <scope>NUCLEOTIDE SEQUENCE</scope>
    <source>
        <strain evidence="7">DSM 19015</strain>
    </source>
</reference>